<gene>
    <name evidence="2" type="ORF">PV328_001855</name>
</gene>
<evidence type="ECO:0000256" key="1">
    <source>
        <dbReference type="SAM" id="MobiDB-lite"/>
    </source>
</evidence>
<keyword evidence="3" id="KW-1185">Reference proteome</keyword>
<evidence type="ECO:0008006" key="4">
    <source>
        <dbReference type="Google" id="ProtNLM"/>
    </source>
</evidence>
<feature type="compositionally biased region" description="Basic residues" evidence="1">
    <location>
        <begin position="1"/>
        <end position="16"/>
    </location>
</feature>
<dbReference type="Proteomes" id="UP001168990">
    <property type="component" value="Unassembled WGS sequence"/>
</dbReference>
<sequence length="53" mass="6255">MLPKKLQSKKKQKKSNKVNSDKSSLPTINTLDNDCLIKIFSYLPFEDRMRVER</sequence>
<name>A0AA39FYC5_9HYME</name>
<feature type="region of interest" description="Disordered" evidence="1">
    <location>
        <begin position="1"/>
        <end position="27"/>
    </location>
</feature>
<dbReference type="Gene3D" id="1.20.1280.50">
    <property type="match status" value="1"/>
</dbReference>
<feature type="non-terminal residue" evidence="2">
    <location>
        <position position="53"/>
    </location>
</feature>
<comment type="caution">
    <text evidence="2">The sequence shown here is derived from an EMBL/GenBank/DDBJ whole genome shotgun (WGS) entry which is preliminary data.</text>
</comment>
<accession>A0AA39FYC5</accession>
<proteinExistence type="predicted"/>
<dbReference type="AlphaFoldDB" id="A0AA39FYC5"/>
<dbReference type="InterPro" id="IPR036047">
    <property type="entry name" value="F-box-like_dom_sf"/>
</dbReference>
<protein>
    <recommendedName>
        <fullName evidence="4">F-box domain-containing protein</fullName>
    </recommendedName>
</protein>
<dbReference type="SUPFAM" id="SSF81383">
    <property type="entry name" value="F-box domain"/>
    <property type="match status" value="1"/>
</dbReference>
<evidence type="ECO:0000313" key="3">
    <source>
        <dbReference type="Proteomes" id="UP001168990"/>
    </source>
</evidence>
<reference evidence="2" key="1">
    <citation type="journal article" date="2023" name="bioRxiv">
        <title>Scaffold-level genome assemblies of two parasitoid biocontrol wasps reveal the parthenogenesis mechanism and an associated novel virus.</title>
        <authorList>
            <person name="Inwood S."/>
            <person name="Skelly J."/>
            <person name="Guhlin J."/>
            <person name="Harrop T."/>
            <person name="Goldson S."/>
            <person name="Dearden P."/>
        </authorList>
    </citation>
    <scope>NUCLEOTIDE SEQUENCE</scope>
    <source>
        <strain evidence="2">Irish</strain>
        <tissue evidence="2">Whole body</tissue>
    </source>
</reference>
<organism evidence="2 3">
    <name type="scientific">Microctonus aethiopoides</name>
    <dbReference type="NCBI Taxonomy" id="144406"/>
    <lineage>
        <taxon>Eukaryota</taxon>
        <taxon>Metazoa</taxon>
        <taxon>Ecdysozoa</taxon>
        <taxon>Arthropoda</taxon>
        <taxon>Hexapoda</taxon>
        <taxon>Insecta</taxon>
        <taxon>Pterygota</taxon>
        <taxon>Neoptera</taxon>
        <taxon>Endopterygota</taxon>
        <taxon>Hymenoptera</taxon>
        <taxon>Apocrita</taxon>
        <taxon>Ichneumonoidea</taxon>
        <taxon>Braconidae</taxon>
        <taxon>Euphorinae</taxon>
        <taxon>Microctonus</taxon>
    </lineage>
</organism>
<evidence type="ECO:0000313" key="2">
    <source>
        <dbReference type="EMBL" id="KAK0177846.1"/>
    </source>
</evidence>
<reference evidence="2" key="2">
    <citation type="submission" date="2023-03" db="EMBL/GenBank/DDBJ databases">
        <authorList>
            <person name="Inwood S.N."/>
            <person name="Skelly J.G."/>
            <person name="Guhlin J."/>
            <person name="Harrop T.W.R."/>
            <person name="Goldson S.G."/>
            <person name="Dearden P.K."/>
        </authorList>
    </citation>
    <scope>NUCLEOTIDE SEQUENCE</scope>
    <source>
        <strain evidence="2">Irish</strain>
        <tissue evidence="2">Whole body</tissue>
    </source>
</reference>
<dbReference type="EMBL" id="JAQQBS010000001">
    <property type="protein sequence ID" value="KAK0177846.1"/>
    <property type="molecule type" value="Genomic_DNA"/>
</dbReference>